<dbReference type="SUPFAM" id="SSF53448">
    <property type="entry name" value="Nucleotide-diphospho-sugar transferases"/>
    <property type="match status" value="1"/>
</dbReference>
<dbReference type="EMBL" id="WPOO01000013">
    <property type="protein sequence ID" value="MVN59227.1"/>
    <property type="molecule type" value="Genomic_DNA"/>
</dbReference>
<protein>
    <submittedName>
        <fullName evidence="1">Acylneuraminate cytidylyltransferase family protein</fullName>
    </submittedName>
</protein>
<dbReference type="PANTHER" id="PTHR21485:SF6">
    <property type="entry name" value="N-ACYLNEURAMINATE CYTIDYLYLTRANSFERASE-RELATED"/>
    <property type="match status" value="1"/>
</dbReference>
<keyword evidence="1" id="KW-0808">Transferase</keyword>
<dbReference type="InterPro" id="IPR029044">
    <property type="entry name" value="Nucleotide-diphossugar_trans"/>
</dbReference>
<dbReference type="AlphaFoldDB" id="A0A7K1T6G1"/>
<dbReference type="PANTHER" id="PTHR21485">
    <property type="entry name" value="HAD SUPERFAMILY MEMBERS CMAS AND KDSC"/>
    <property type="match status" value="1"/>
</dbReference>
<dbReference type="RefSeq" id="WP_157012767.1">
    <property type="nucleotide sequence ID" value="NZ_WPOO01000013.1"/>
</dbReference>
<dbReference type="InterPro" id="IPR003329">
    <property type="entry name" value="Cytidylyl_trans"/>
</dbReference>
<evidence type="ECO:0000313" key="1">
    <source>
        <dbReference type="EMBL" id="MVN59227.1"/>
    </source>
</evidence>
<dbReference type="GO" id="GO:0008781">
    <property type="term" value="F:N-acylneuraminate cytidylyltransferase activity"/>
    <property type="evidence" value="ECO:0007669"/>
    <property type="project" value="TreeGrafter"/>
</dbReference>
<reference evidence="1 2" key="1">
    <citation type="submission" date="2019-11" db="EMBL/GenBank/DDBJ databases">
        <title>Whole genome shotgun sequencing (WGS) data from Adlercreutzia equolifaciens ResAG-91, Eggerthella lenta MRI-F36, MRI-F37, MRI-F40, ResAG-49, ResAG-88, ResAG-121, ResAG-145, and Gordonibacter sp. ResAG-5, ResAG-26, ResAG-43, ResAG-50, ResAG-59.</title>
        <authorList>
            <person name="Stoll D.A."/>
            <person name="Danylec N."/>
            <person name="Franz C.M.A.P."/>
            <person name="Huch M."/>
        </authorList>
    </citation>
    <scope>NUCLEOTIDE SEQUENCE [LARGE SCALE GENOMIC DNA]</scope>
    <source>
        <strain evidence="1 2">ResAG-91</strain>
    </source>
</reference>
<dbReference type="InterPro" id="IPR050793">
    <property type="entry name" value="CMP-NeuNAc_synthase"/>
</dbReference>
<keyword evidence="1" id="KW-0548">Nucleotidyltransferase</keyword>
<organism evidence="1 2">
    <name type="scientific">Adlercreutzia rubneri</name>
    <dbReference type="NCBI Taxonomy" id="2916441"/>
    <lineage>
        <taxon>Bacteria</taxon>
        <taxon>Bacillati</taxon>
        <taxon>Actinomycetota</taxon>
        <taxon>Coriobacteriia</taxon>
        <taxon>Eggerthellales</taxon>
        <taxon>Eggerthellaceae</taxon>
        <taxon>Adlercreutzia</taxon>
    </lineage>
</organism>
<keyword evidence="2" id="KW-1185">Reference proteome</keyword>
<proteinExistence type="predicted"/>
<name>A0A7K1T6G1_9ACTN</name>
<dbReference type="Pfam" id="PF02348">
    <property type="entry name" value="CTP_transf_3"/>
    <property type="match status" value="1"/>
</dbReference>
<evidence type="ECO:0000313" key="2">
    <source>
        <dbReference type="Proteomes" id="UP000488839"/>
    </source>
</evidence>
<dbReference type="Proteomes" id="UP000488839">
    <property type="component" value="Unassembled WGS sequence"/>
</dbReference>
<dbReference type="CDD" id="cd02513">
    <property type="entry name" value="CMP-NeuAc_Synthase"/>
    <property type="match status" value="1"/>
</dbReference>
<dbReference type="Gene3D" id="3.90.550.10">
    <property type="entry name" value="Spore Coat Polysaccharide Biosynthesis Protein SpsA, Chain A"/>
    <property type="match status" value="1"/>
</dbReference>
<accession>A0A7K1T6G1</accession>
<gene>
    <name evidence="1" type="ORF">GO707_08325</name>
</gene>
<sequence>MAVIPARSGSKGLPGKNIKELCGKPLLAWTIEAALESSCFDKVLVSTDSLEYGAIAKAWGAEVVYRDQRLATSSATTFMVLEDLLRNKVCPSKLLTLLQPTSPLRTSSQIADAMRLITLNFAQYDFVASVSLAEHASHLVHPLAADGSLAFFDIDYSNYRRQDSAEYSPNGAIFIAKPDKYLAQGHFFGEKSLAYIMDKESSVDVDDDIDFALAELCMTRRLIGR</sequence>
<comment type="caution">
    <text evidence="1">The sequence shown here is derived from an EMBL/GenBank/DDBJ whole genome shotgun (WGS) entry which is preliminary data.</text>
</comment>